<dbReference type="EMBL" id="JAKOGI010000009">
    <property type="protein sequence ID" value="KAJ8451405.1"/>
    <property type="molecule type" value="Genomic_DNA"/>
</dbReference>
<feature type="region of interest" description="Disordered" evidence="1">
    <location>
        <begin position="182"/>
        <end position="260"/>
    </location>
</feature>
<evidence type="ECO:0000313" key="3">
    <source>
        <dbReference type="Proteomes" id="UP001153076"/>
    </source>
</evidence>
<dbReference type="Proteomes" id="UP001153076">
    <property type="component" value="Unassembled WGS sequence"/>
</dbReference>
<feature type="compositionally biased region" description="Polar residues" evidence="1">
    <location>
        <begin position="188"/>
        <end position="198"/>
    </location>
</feature>
<feature type="compositionally biased region" description="Low complexity" evidence="1">
    <location>
        <begin position="199"/>
        <end position="212"/>
    </location>
</feature>
<evidence type="ECO:0000256" key="1">
    <source>
        <dbReference type="SAM" id="MobiDB-lite"/>
    </source>
</evidence>
<keyword evidence="3" id="KW-1185">Reference proteome</keyword>
<reference evidence="2" key="1">
    <citation type="submission" date="2022-04" db="EMBL/GenBank/DDBJ databases">
        <title>Carnegiea gigantea Genome sequencing and assembly v2.</title>
        <authorList>
            <person name="Copetti D."/>
            <person name="Sanderson M.J."/>
            <person name="Burquez A."/>
            <person name="Wojciechowski M.F."/>
        </authorList>
    </citation>
    <scope>NUCLEOTIDE SEQUENCE</scope>
    <source>
        <strain evidence="2">SGP5-SGP5p</strain>
        <tissue evidence="2">Aerial part</tissue>
    </source>
</reference>
<name>A0A9Q1KYI1_9CARY</name>
<dbReference type="AlphaFoldDB" id="A0A9Q1KYI1"/>
<organism evidence="2 3">
    <name type="scientific">Carnegiea gigantea</name>
    <dbReference type="NCBI Taxonomy" id="171969"/>
    <lineage>
        <taxon>Eukaryota</taxon>
        <taxon>Viridiplantae</taxon>
        <taxon>Streptophyta</taxon>
        <taxon>Embryophyta</taxon>
        <taxon>Tracheophyta</taxon>
        <taxon>Spermatophyta</taxon>
        <taxon>Magnoliopsida</taxon>
        <taxon>eudicotyledons</taxon>
        <taxon>Gunneridae</taxon>
        <taxon>Pentapetalae</taxon>
        <taxon>Caryophyllales</taxon>
        <taxon>Cactineae</taxon>
        <taxon>Cactaceae</taxon>
        <taxon>Cactoideae</taxon>
        <taxon>Echinocereeae</taxon>
        <taxon>Carnegiea</taxon>
    </lineage>
</organism>
<feature type="region of interest" description="Disordered" evidence="1">
    <location>
        <begin position="387"/>
        <end position="451"/>
    </location>
</feature>
<dbReference type="OrthoDB" id="1752359at2759"/>
<gene>
    <name evidence="2" type="ORF">Cgig2_017796</name>
</gene>
<accession>A0A9Q1KYI1</accession>
<comment type="caution">
    <text evidence="2">The sequence shown here is derived from an EMBL/GenBank/DDBJ whole genome shotgun (WGS) entry which is preliminary data.</text>
</comment>
<protein>
    <submittedName>
        <fullName evidence="2">Uncharacterized protein</fullName>
    </submittedName>
</protein>
<proteinExistence type="predicted"/>
<feature type="region of interest" description="Disordered" evidence="1">
    <location>
        <begin position="580"/>
        <end position="620"/>
    </location>
</feature>
<sequence>MPFPSVFPCKYIALPPSGSLLSPLARGAFSDPAAIMALPPTHTAAAESGLPEIVQATFYAMLLNDMLELGAVHEYTVEKMSGDIREGQAGPQVEGRHPQFSNLPALIDGQVMAEVPRQNKCREPKKIPYAVPIFEPGTPSWSSCEYSSTPSILSPEVEVTHPWEITIANYVPAFQGPRRPPLILALPQSGSPRSATGHSSRSSFSDGASTSASPPPSLRPGSSVPKRKDRAPRVNEIVTEGSEFPEAPTRLDPQDGLGSHFPDPKAVAKLKRLALEKQHLLPAEYSFIIHEPDATVNEPPAKCIAAYRVVLSYDIRFPLHPVIREILNKYELAPAQIVPTSWHNIYSFIVTCELRGLTYQARAQLTVFETGDATPEQVAAAVERKPAVSLPVHKKQRTEEQPNKMGASAPSSMRDERTGQPAVLLSESWSSGDQTPARPGHSTISKAPGTATMVTGSASSLPVRPSTNFIKADPDVRLSLVQDIVKSCDLATSGASDPPKGSEEEMAMAEVFAQGVKAVAECQWLEGLFSRRQRCYEKLQADLEGREFLDDRYYEPYLRFVDEREQAVVEGRDLEEVEFISPSSEGDAAEDEATNPLEAEAGAFEEEGRDDGGEPTRSPPAPFIHVCFCFMF</sequence>
<evidence type="ECO:0000313" key="2">
    <source>
        <dbReference type="EMBL" id="KAJ8451405.1"/>
    </source>
</evidence>